<accession>A0A9P8TQP1</accession>
<sequence>MSSHELTLKFSLFFAEVLSSLWDLANLLDLLSTSDVFNALRIESWGERSPLDIGFFGGVGCWISFIVVIGDEFWAG</sequence>
<gene>
    <name evidence="1" type="ORF">WICPIJ_000611</name>
</gene>
<dbReference type="AlphaFoldDB" id="A0A9P8TQP1"/>
<evidence type="ECO:0000313" key="2">
    <source>
        <dbReference type="Proteomes" id="UP000774326"/>
    </source>
</evidence>
<protein>
    <submittedName>
        <fullName evidence="1">Uncharacterized protein</fullName>
    </submittedName>
</protein>
<proteinExistence type="predicted"/>
<organism evidence="1 2">
    <name type="scientific">Wickerhamomyces pijperi</name>
    <name type="common">Yeast</name>
    <name type="synonym">Pichia pijperi</name>
    <dbReference type="NCBI Taxonomy" id="599730"/>
    <lineage>
        <taxon>Eukaryota</taxon>
        <taxon>Fungi</taxon>
        <taxon>Dikarya</taxon>
        <taxon>Ascomycota</taxon>
        <taxon>Saccharomycotina</taxon>
        <taxon>Saccharomycetes</taxon>
        <taxon>Phaffomycetales</taxon>
        <taxon>Wickerhamomycetaceae</taxon>
        <taxon>Wickerhamomyces</taxon>
    </lineage>
</organism>
<reference evidence="1" key="2">
    <citation type="submission" date="2021-01" db="EMBL/GenBank/DDBJ databases">
        <authorList>
            <person name="Schikora-Tamarit M.A."/>
        </authorList>
    </citation>
    <scope>NUCLEOTIDE SEQUENCE</scope>
    <source>
        <strain evidence="1">CBS2887</strain>
    </source>
</reference>
<dbReference type="Proteomes" id="UP000774326">
    <property type="component" value="Unassembled WGS sequence"/>
</dbReference>
<dbReference type="EMBL" id="JAEUBG010000350">
    <property type="protein sequence ID" value="KAH3688398.1"/>
    <property type="molecule type" value="Genomic_DNA"/>
</dbReference>
<reference evidence="1" key="1">
    <citation type="journal article" date="2021" name="Open Biol.">
        <title>Shared evolutionary footprints suggest mitochondrial oxidative damage underlies multiple complex I losses in fungi.</title>
        <authorList>
            <person name="Schikora-Tamarit M.A."/>
            <person name="Marcet-Houben M."/>
            <person name="Nosek J."/>
            <person name="Gabaldon T."/>
        </authorList>
    </citation>
    <scope>NUCLEOTIDE SEQUENCE</scope>
    <source>
        <strain evidence="1">CBS2887</strain>
    </source>
</reference>
<evidence type="ECO:0000313" key="1">
    <source>
        <dbReference type="EMBL" id="KAH3688398.1"/>
    </source>
</evidence>
<name>A0A9P8TQP1_WICPI</name>
<keyword evidence="2" id="KW-1185">Reference proteome</keyword>
<comment type="caution">
    <text evidence="1">The sequence shown here is derived from an EMBL/GenBank/DDBJ whole genome shotgun (WGS) entry which is preliminary data.</text>
</comment>